<accession>A0A6G1I1K0</accession>
<keyword evidence="7" id="KW-0482">Metalloprotease</keyword>
<evidence type="ECO:0000256" key="2">
    <source>
        <dbReference type="ARBA" id="ARBA00007357"/>
    </source>
</evidence>
<evidence type="ECO:0000259" key="9">
    <source>
        <dbReference type="Pfam" id="PF05649"/>
    </source>
</evidence>
<dbReference type="CDD" id="cd08662">
    <property type="entry name" value="M13"/>
    <property type="match status" value="1"/>
</dbReference>
<comment type="similarity">
    <text evidence="2">Belongs to the peptidase M13 family.</text>
</comment>
<reference evidence="10" key="1">
    <citation type="journal article" date="2020" name="Stud. Mycol.">
        <title>101 Dothideomycetes genomes: a test case for predicting lifestyles and emergence of pathogens.</title>
        <authorList>
            <person name="Haridas S."/>
            <person name="Albert R."/>
            <person name="Binder M."/>
            <person name="Bloem J."/>
            <person name="Labutti K."/>
            <person name="Salamov A."/>
            <person name="Andreopoulos B."/>
            <person name="Baker S."/>
            <person name="Barry K."/>
            <person name="Bills G."/>
            <person name="Bluhm B."/>
            <person name="Cannon C."/>
            <person name="Castanera R."/>
            <person name="Culley D."/>
            <person name="Daum C."/>
            <person name="Ezra D."/>
            <person name="Gonzalez J."/>
            <person name="Henrissat B."/>
            <person name="Kuo A."/>
            <person name="Liang C."/>
            <person name="Lipzen A."/>
            <person name="Lutzoni F."/>
            <person name="Magnuson J."/>
            <person name="Mondo S."/>
            <person name="Nolan M."/>
            <person name="Ohm R."/>
            <person name="Pangilinan J."/>
            <person name="Park H.-J."/>
            <person name="Ramirez L."/>
            <person name="Alfaro M."/>
            <person name="Sun H."/>
            <person name="Tritt A."/>
            <person name="Yoshinaga Y."/>
            <person name="Zwiers L.-H."/>
            <person name="Turgeon B."/>
            <person name="Goodwin S."/>
            <person name="Spatafora J."/>
            <person name="Crous P."/>
            <person name="Grigoriev I."/>
        </authorList>
    </citation>
    <scope>NUCLEOTIDE SEQUENCE</scope>
    <source>
        <strain evidence="10">CBS 262.69</strain>
    </source>
</reference>
<evidence type="ECO:0000259" key="8">
    <source>
        <dbReference type="Pfam" id="PF01431"/>
    </source>
</evidence>
<dbReference type="Pfam" id="PF01431">
    <property type="entry name" value="Peptidase_M13"/>
    <property type="match status" value="1"/>
</dbReference>
<dbReference type="GO" id="GO:0005886">
    <property type="term" value="C:plasma membrane"/>
    <property type="evidence" value="ECO:0007669"/>
    <property type="project" value="TreeGrafter"/>
</dbReference>
<sequence>MDDVSRDLLHAILEAPYAENATFAGAARAVDKENFAKMQTAYKTCLDEDRIRAAGVEPLRKILAEFDAVFPLEKPKDAGADELTQTHIWLMRNGVGGFVSAEPEADDKSPDENVIFVGGGDVGLPSKEYYDKKAVVANYTRTMAQMATIIKTGVPITNETITKPVDQALLDEAAKIVELEARIARASPDRDTVGKVTYYYNPSTPEAIEKLVPEIHLRTYLAANLPANYTVKRVILSDPWYFGNLSSILTSTPRPVLHAYFRSRLVSSWAGRLHKDFRYPAKAFGNALAGRNPDAEAERWRTCLSEVDGTLGWLLSAAYVERAFSPEAKELGDRIVRDIKNIFSERLKGFDWMSDAVKTAAAKKVVNIIQKVGYPTASPNVMDPEDLRKWYAKLEVGESYFENGRAYGNFGREKAWADFLKPVDRNRWGMTAPTVNAYYSPSGNEIVFPAGIMQLPVFGVDLPEYVSYGAFGSVAGHELTHGFDNDGSHYDETGKYAEWWDNTTLANFDARTQCFVDQYSKFTIPGLDGEPLHINGRLTLGENIADAGGLTASYSAWKKRDAAKADLLIPGLEKWSKEQLFFVSYANWWCGKVRPAQAVNYVYTDAHSPADKRILGTMANSKGFREAFNCPTKQPTCELW</sequence>
<keyword evidence="6" id="KW-0862">Zinc</keyword>
<comment type="cofactor">
    <cofactor evidence="1">
        <name>Zn(2+)</name>
        <dbReference type="ChEBI" id="CHEBI:29105"/>
    </cofactor>
</comment>
<dbReference type="Pfam" id="PF05649">
    <property type="entry name" value="Peptidase_M13_N"/>
    <property type="match status" value="1"/>
</dbReference>
<organism evidence="10 11">
    <name type="scientific">Trichodelitschia bisporula</name>
    <dbReference type="NCBI Taxonomy" id="703511"/>
    <lineage>
        <taxon>Eukaryota</taxon>
        <taxon>Fungi</taxon>
        <taxon>Dikarya</taxon>
        <taxon>Ascomycota</taxon>
        <taxon>Pezizomycotina</taxon>
        <taxon>Dothideomycetes</taxon>
        <taxon>Dothideomycetes incertae sedis</taxon>
        <taxon>Phaeotrichales</taxon>
        <taxon>Phaeotrichaceae</taxon>
        <taxon>Trichodelitschia</taxon>
    </lineage>
</organism>
<dbReference type="PANTHER" id="PTHR11733:SF167">
    <property type="entry name" value="FI17812P1-RELATED"/>
    <property type="match status" value="1"/>
</dbReference>
<keyword evidence="4" id="KW-0479">Metal-binding</keyword>
<evidence type="ECO:0000313" key="10">
    <source>
        <dbReference type="EMBL" id="KAF2402132.1"/>
    </source>
</evidence>
<dbReference type="PRINTS" id="PR00786">
    <property type="entry name" value="NEPRILYSIN"/>
</dbReference>
<evidence type="ECO:0000256" key="1">
    <source>
        <dbReference type="ARBA" id="ARBA00001947"/>
    </source>
</evidence>
<keyword evidence="11" id="KW-1185">Reference proteome</keyword>
<dbReference type="Gene3D" id="1.10.1380.10">
    <property type="entry name" value="Neutral endopeptidase , domain2"/>
    <property type="match status" value="1"/>
</dbReference>
<dbReference type="InterPro" id="IPR024079">
    <property type="entry name" value="MetalloPept_cat_dom_sf"/>
</dbReference>
<dbReference type="SUPFAM" id="SSF55486">
    <property type="entry name" value="Metalloproteases ('zincins'), catalytic domain"/>
    <property type="match status" value="1"/>
</dbReference>
<dbReference type="GO" id="GO:0016485">
    <property type="term" value="P:protein processing"/>
    <property type="evidence" value="ECO:0007669"/>
    <property type="project" value="TreeGrafter"/>
</dbReference>
<proteinExistence type="inferred from homology"/>
<evidence type="ECO:0000256" key="3">
    <source>
        <dbReference type="ARBA" id="ARBA00022670"/>
    </source>
</evidence>
<keyword evidence="5" id="KW-0378">Hydrolase</keyword>
<name>A0A6G1I1K0_9PEZI</name>
<dbReference type="PROSITE" id="PS51885">
    <property type="entry name" value="NEPRILYSIN"/>
    <property type="match status" value="1"/>
</dbReference>
<dbReference type="GO" id="GO:0046872">
    <property type="term" value="F:metal ion binding"/>
    <property type="evidence" value="ECO:0007669"/>
    <property type="project" value="UniProtKB-KW"/>
</dbReference>
<evidence type="ECO:0000256" key="4">
    <source>
        <dbReference type="ARBA" id="ARBA00022723"/>
    </source>
</evidence>
<gene>
    <name evidence="10" type="ORF">EJ06DRAFT_580459</name>
</gene>
<dbReference type="EMBL" id="ML996691">
    <property type="protein sequence ID" value="KAF2402132.1"/>
    <property type="molecule type" value="Genomic_DNA"/>
</dbReference>
<dbReference type="Gene3D" id="3.40.390.10">
    <property type="entry name" value="Collagenase (Catalytic Domain)"/>
    <property type="match status" value="1"/>
</dbReference>
<keyword evidence="3" id="KW-0645">Protease</keyword>
<dbReference type="Proteomes" id="UP000799640">
    <property type="component" value="Unassembled WGS sequence"/>
</dbReference>
<dbReference type="OrthoDB" id="6475849at2759"/>
<feature type="domain" description="Peptidase M13 N-terminal" evidence="9">
    <location>
        <begin position="6"/>
        <end position="375"/>
    </location>
</feature>
<dbReference type="PANTHER" id="PTHR11733">
    <property type="entry name" value="ZINC METALLOPROTEASE FAMILY M13 NEPRILYSIN-RELATED"/>
    <property type="match status" value="1"/>
</dbReference>
<evidence type="ECO:0000256" key="5">
    <source>
        <dbReference type="ARBA" id="ARBA00022801"/>
    </source>
</evidence>
<dbReference type="GO" id="GO:0004222">
    <property type="term" value="F:metalloendopeptidase activity"/>
    <property type="evidence" value="ECO:0007669"/>
    <property type="project" value="InterPro"/>
</dbReference>
<evidence type="ECO:0000313" key="11">
    <source>
        <dbReference type="Proteomes" id="UP000799640"/>
    </source>
</evidence>
<dbReference type="InterPro" id="IPR042089">
    <property type="entry name" value="Peptidase_M13_dom_2"/>
</dbReference>
<dbReference type="InterPro" id="IPR008753">
    <property type="entry name" value="Peptidase_M13_N"/>
</dbReference>
<dbReference type="InterPro" id="IPR018497">
    <property type="entry name" value="Peptidase_M13_C"/>
</dbReference>
<protein>
    <submittedName>
        <fullName evidence="10">Zincin</fullName>
    </submittedName>
</protein>
<feature type="domain" description="Peptidase M13 C-terminal" evidence="8">
    <location>
        <begin position="436"/>
        <end position="635"/>
    </location>
</feature>
<evidence type="ECO:0000256" key="6">
    <source>
        <dbReference type="ARBA" id="ARBA00022833"/>
    </source>
</evidence>
<evidence type="ECO:0000256" key="7">
    <source>
        <dbReference type="ARBA" id="ARBA00023049"/>
    </source>
</evidence>
<dbReference type="InterPro" id="IPR000718">
    <property type="entry name" value="Peptidase_M13"/>
</dbReference>
<dbReference type="AlphaFoldDB" id="A0A6G1I1K0"/>